<feature type="region of interest" description="Disordered" evidence="1">
    <location>
        <begin position="46"/>
        <end position="114"/>
    </location>
</feature>
<gene>
    <name evidence="3" type="ORF">N7515_003373</name>
</gene>
<dbReference type="PANTHER" id="PTHR39468">
    <property type="entry name" value="CHROMOSOME 7, WHOLE GENOME SHOTGUN SEQUENCE"/>
    <property type="match status" value="1"/>
</dbReference>
<organism evidence="3 4">
    <name type="scientific">Penicillium bovifimosum</name>
    <dbReference type="NCBI Taxonomy" id="126998"/>
    <lineage>
        <taxon>Eukaryota</taxon>
        <taxon>Fungi</taxon>
        <taxon>Dikarya</taxon>
        <taxon>Ascomycota</taxon>
        <taxon>Pezizomycotina</taxon>
        <taxon>Eurotiomycetes</taxon>
        <taxon>Eurotiomycetidae</taxon>
        <taxon>Eurotiales</taxon>
        <taxon>Aspergillaceae</taxon>
        <taxon>Penicillium</taxon>
    </lineage>
</organism>
<dbReference type="EMBL" id="JAPQKL010000003">
    <property type="protein sequence ID" value="KAJ5138525.1"/>
    <property type="molecule type" value="Genomic_DNA"/>
</dbReference>
<dbReference type="GO" id="GO:0005739">
    <property type="term" value="C:mitochondrion"/>
    <property type="evidence" value="ECO:0007669"/>
    <property type="project" value="InterPro"/>
</dbReference>
<feature type="compositionally biased region" description="Basic and acidic residues" evidence="1">
    <location>
        <begin position="59"/>
        <end position="73"/>
    </location>
</feature>
<evidence type="ECO:0000313" key="4">
    <source>
        <dbReference type="Proteomes" id="UP001149079"/>
    </source>
</evidence>
<feature type="region of interest" description="Disordered" evidence="1">
    <location>
        <begin position="295"/>
        <end position="314"/>
    </location>
</feature>
<evidence type="ECO:0000259" key="2">
    <source>
        <dbReference type="Pfam" id="PF19189"/>
    </source>
</evidence>
<reference evidence="3" key="2">
    <citation type="journal article" date="2023" name="IMA Fungus">
        <title>Comparative genomic study of the Penicillium genus elucidates a diverse pangenome and 15 lateral gene transfer events.</title>
        <authorList>
            <person name="Petersen C."/>
            <person name="Sorensen T."/>
            <person name="Nielsen M.R."/>
            <person name="Sondergaard T.E."/>
            <person name="Sorensen J.L."/>
            <person name="Fitzpatrick D.A."/>
            <person name="Frisvad J.C."/>
            <person name="Nielsen K.L."/>
        </authorList>
    </citation>
    <scope>NUCLEOTIDE SEQUENCE</scope>
    <source>
        <strain evidence="3">IBT 22155</strain>
    </source>
</reference>
<dbReference type="InterPro" id="IPR040009">
    <property type="entry name" value="Mtf2/C5D6.12-like"/>
</dbReference>
<name>A0A9W9L655_9EURO</name>
<keyword evidence="4" id="KW-1185">Reference proteome</keyword>
<dbReference type="OrthoDB" id="2444174at2759"/>
<feature type="compositionally biased region" description="Basic and acidic residues" evidence="1">
    <location>
        <begin position="181"/>
        <end position="195"/>
    </location>
</feature>
<dbReference type="RefSeq" id="XP_056523174.1">
    <property type="nucleotide sequence ID" value="XM_056664117.1"/>
</dbReference>
<dbReference type="Pfam" id="PF19189">
    <property type="entry name" value="Mtf2"/>
    <property type="match status" value="1"/>
</dbReference>
<dbReference type="Proteomes" id="UP001149079">
    <property type="component" value="Unassembled WGS sequence"/>
</dbReference>
<protein>
    <recommendedName>
        <fullName evidence="2">Mtf2-like C-terminal domain-containing protein</fullName>
    </recommendedName>
</protein>
<reference evidence="3" key="1">
    <citation type="submission" date="2022-11" db="EMBL/GenBank/DDBJ databases">
        <authorList>
            <person name="Petersen C."/>
        </authorList>
    </citation>
    <scope>NUCLEOTIDE SEQUENCE</scope>
    <source>
        <strain evidence="3">IBT 22155</strain>
    </source>
</reference>
<proteinExistence type="predicted"/>
<evidence type="ECO:0000313" key="3">
    <source>
        <dbReference type="EMBL" id="KAJ5138525.1"/>
    </source>
</evidence>
<accession>A0A9W9L655</accession>
<feature type="domain" description="Mtf2-like C-terminal" evidence="2">
    <location>
        <begin position="258"/>
        <end position="445"/>
    </location>
</feature>
<dbReference type="GeneID" id="81403287"/>
<dbReference type="AlphaFoldDB" id="A0A9W9L655"/>
<dbReference type="PANTHER" id="PTHR39468:SF1">
    <property type="entry name" value="MTF2-LIKE C-TERMINAL DOMAIN-CONTAINING PROTEIN"/>
    <property type="match status" value="1"/>
</dbReference>
<evidence type="ECO:0000256" key="1">
    <source>
        <dbReference type="SAM" id="MobiDB-lite"/>
    </source>
</evidence>
<feature type="region of interest" description="Disordered" evidence="1">
    <location>
        <begin position="173"/>
        <end position="195"/>
    </location>
</feature>
<comment type="caution">
    <text evidence="3">The sequence shown here is derived from an EMBL/GenBank/DDBJ whole genome shotgun (WGS) entry which is preliminary data.</text>
</comment>
<dbReference type="InterPro" id="IPR043837">
    <property type="entry name" value="Mtf2-like_C"/>
</dbReference>
<sequence>MATNITRLCFVSSTTSSSAPFLYHTRTLASLSPPFRQLDRRFSRSYSTQNSAVEINEAPETRTPEDKSSRDASEESIISSTPKQETRRPRRSFLHQRATHERPSYSRKPKVTTQEQQVFGSLLEKLGIKHDGESAEVDSTIQMSEDKKAEMAELKSLFDPLLKNPMQKRAALRAEARRKREQHETYRRQKQEEAEARELLREEDYGPKRIKLRDLGYSEPASNTGVEPTVTLREATNIVVRTEFEHIEFLLFQAVEDGTGDLGVWEVCKERIFSMLNHLDEKSLEKAIEKSLEVVDPDSVSPEDQDRPDTTISGSGPLRVPAVVPVGPVVVVLYPKSLLVAFRLLRTHFPNSPLIPEFRSTIKEYGRVSAFLGASSGLYDELIHYYWRVCKDLPAVVSILSDMNQLGINPAYKTRNLLIDLIIQQRQDVKDQQSVSFWDLPSTKDAYEQLTREGGWMDQIEARTFEDKERWSRAKWPQT</sequence>